<name>A0A645ITW2_9ZZZZ</name>
<evidence type="ECO:0000313" key="2">
    <source>
        <dbReference type="EMBL" id="MPN53839.1"/>
    </source>
</evidence>
<sequence length="109" mass="12226">MALDARRHLRVKGSHQPAAHLDDEGVDPSLFEVLGALYSDIAAADDGRFFDIAFFYPALYRLGVAETSQREYSRQIRPREGRAVRLRAVGYQQLVVALSISFPAGLDRY</sequence>
<gene>
    <name evidence="2" type="ORF">SDC9_201507</name>
</gene>
<organism evidence="2">
    <name type="scientific">bioreactor metagenome</name>
    <dbReference type="NCBI Taxonomy" id="1076179"/>
    <lineage>
        <taxon>unclassified sequences</taxon>
        <taxon>metagenomes</taxon>
        <taxon>ecological metagenomes</taxon>
    </lineage>
</organism>
<reference evidence="2" key="1">
    <citation type="submission" date="2019-08" db="EMBL/GenBank/DDBJ databases">
        <authorList>
            <person name="Kucharzyk K."/>
            <person name="Murdoch R.W."/>
            <person name="Higgins S."/>
            <person name="Loffler F."/>
        </authorList>
    </citation>
    <scope>NUCLEOTIDE SEQUENCE</scope>
</reference>
<evidence type="ECO:0000256" key="1">
    <source>
        <dbReference type="SAM" id="MobiDB-lite"/>
    </source>
</evidence>
<dbReference type="EMBL" id="VSSQ01121410">
    <property type="protein sequence ID" value="MPN53839.1"/>
    <property type="molecule type" value="Genomic_DNA"/>
</dbReference>
<dbReference type="AlphaFoldDB" id="A0A645ITW2"/>
<accession>A0A645ITW2</accession>
<protein>
    <submittedName>
        <fullName evidence="2">Uncharacterized protein</fullName>
    </submittedName>
</protein>
<feature type="region of interest" description="Disordered" evidence="1">
    <location>
        <begin position="1"/>
        <end position="23"/>
    </location>
</feature>
<comment type="caution">
    <text evidence="2">The sequence shown here is derived from an EMBL/GenBank/DDBJ whole genome shotgun (WGS) entry which is preliminary data.</text>
</comment>
<proteinExistence type="predicted"/>